<dbReference type="Pfam" id="PF00258">
    <property type="entry name" value="Flavodoxin_1"/>
    <property type="match status" value="1"/>
</dbReference>
<dbReference type="Gene3D" id="3.60.15.10">
    <property type="entry name" value="Ribonuclease Z/Hydroxyacylglutathione hydrolase-like"/>
    <property type="match status" value="1"/>
</dbReference>
<dbReference type="PROSITE" id="PS00201">
    <property type="entry name" value="FLAVODOXIN"/>
    <property type="match status" value="1"/>
</dbReference>
<protein>
    <submittedName>
        <fullName evidence="3">FprA family A-type flavoprotein</fullName>
    </submittedName>
</protein>
<organism evidence="3 4">
    <name type="scientific">Clostridium aciditolerans</name>
    <dbReference type="NCBI Taxonomy" id="339861"/>
    <lineage>
        <taxon>Bacteria</taxon>
        <taxon>Bacillati</taxon>
        <taxon>Bacillota</taxon>
        <taxon>Clostridia</taxon>
        <taxon>Eubacteriales</taxon>
        <taxon>Clostridiaceae</taxon>
        <taxon>Clostridium</taxon>
    </lineage>
</organism>
<dbReference type="InterPro" id="IPR001226">
    <property type="entry name" value="Flavodoxin_CS"/>
</dbReference>
<dbReference type="AlphaFoldDB" id="A0A934I0M7"/>
<dbReference type="SMART" id="SM00849">
    <property type="entry name" value="Lactamase_B"/>
    <property type="match status" value="1"/>
</dbReference>
<dbReference type="CDD" id="cd07709">
    <property type="entry name" value="flavodiiron_proteins_MBL-fold"/>
    <property type="match status" value="1"/>
</dbReference>
<dbReference type="InterPro" id="IPR016440">
    <property type="entry name" value="Rubredoxin-O_OxRdtase"/>
</dbReference>
<comment type="similarity">
    <text evidence="1">In the N-terminal section; belongs to the zinc metallo-hydrolase group 3 family.</text>
</comment>
<keyword evidence="4" id="KW-1185">Reference proteome</keyword>
<dbReference type="InterPro" id="IPR008254">
    <property type="entry name" value="Flavodoxin/NO_synth"/>
</dbReference>
<sequence>MINNKLAEKTYWIGKVDDRKVPFHRLILEKGTTYNSYLLNTEKPTIIDTVDIMYGREFVKNLEGIIDLNKIQYVVINHVEPDHAGALPILLNKAKNAIIVTTEKARELLNGMFKLNKKKYLIVKDGDTLDIGEKTLKFFKTPYLHTEETMITYCIEDKILYPCDIFSTHIANNELFNNLAKEDITEDFKVYYKLIMSPHRTYVRNMLNKIKKLDVNMIAPSHGYVLRTDAKKYIDLYDEMSTVDFNKIDKKALILFSSMTGNTGKIAKSLAEGLNSTHIKTEIFNIKSANIDDLKESALKSDAILIGSSTKYGDMIGNLEDIIKDLMTLDLSNKLGIAFGSFGWSGEAIEIINDYIKQSNMTLVDTSFIVKSTGANHLKLPLKINYFNEDTSPKSCVDAGKEIGELILKQSN</sequence>
<evidence type="ECO:0000256" key="1">
    <source>
        <dbReference type="ARBA" id="ARBA00007121"/>
    </source>
</evidence>
<dbReference type="InterPro" id="IPR001279">
    <property type="entry name" value="Metallo-B-lactamas"/>
</dbReference>
<dbReference type="GO" id="GO:0010181">
    <property type="term" value="F:FMN binding"/>
    <property type="evidence" value="ECO:0007669"/>
    <property type="project" value="InterPro"/>
</dbReference>
<accession>A0A934I0M7</accession>
<dbReference type="GO" id="GO:0016651">
    <property type="term" value="F:oxidoreductase activity, acting on NAD(P)H"/>
    <property type="evidence" value="ECO:0007669"/>
    <property type="project" value="UniProtKB-ARBA"/>
</dbReference>
<dbReference type="Gene3D" id="3.40.50.360">
    <property type="match status" value="1"/>
</dbReference>
<dbReference type="Pfam" id="PF19583">
    <property type="entry name" value="ODP"/>
    <property type="match status" value="1"/>
</dbReference>
<dbReference type="PIRSF" id="PIRSF005243">
    <property type="entry name" value="ROO"/>
    <property type="match status" value="1"/>
</dbReference>
<evidence type="ECO:0000313" key="4">
    <source>
        <dbReference type="Proteomes" id="UP000622687"/>
    </source>
</evidence>
<dbReference type="Proteomes" id="UP000622687">
    <property type="component" value="Unassembled WGS sequence"/>
</dbReference>
<dbReference type="EMBL" id="JAEEGB010000018">
    <property type="protein sequence ID" value="MBI6874163.1"/>
    <property type="molecule type" value="Genomic_DNA"/>
</dbReference>
<dbReference type="GO" id="GO:0046872">
    <property type="term" value="F:metal ion binding"/>
    <property type="evidence" value="ECO:0007669"/>
    <property type="project" value="InterPro"/>
</dbReference>
<dbReference type="PANTHER" id="PTHR43717:SF1">
    <property type="entry name" value="ANAEROBIC NITRIC OXIDE REDUCTASE FLAVORUBREDOXIN"/>
    <property type="match status" value="1"/>
</dbReference>
<evidence type="ECO:0000313" key="3">
    <source>
        <dbReference type="EMBL" id="MBI6874163.1"/>
    </source>
</evidence>
<name>A0A934I0M7_9CLOT</name>
<dbReference type="SUPFAM" id="SSF52218">
    <property type="entry name" value="Flavoproteins"/>
    <property type="match status" value="1"/>
</dbReference>
<dbReference type="PROSITE" id="PS50902">
    <property type="entry name" value="FLAVODOXIN_LIKE"/>
    <property type="match status" value="1"/>
</dbReference>
<dbReference type="RefSeq" id="WP_211143566.1">
    <property type="nucleotide sequence ID" value="NZ_JAEEGB010000018.1"/>
</dbReference>
<dbReference type="SUPFAM" id="SSF56281">
    <property type="entry name" value="Metallo-hydrolase/oxidoreductase"/>
    <property type="match status" value="1"/>
</dbReference>
<dbReference type="PANTHER" id="PTHR43717">
    <property type="entry name" value="ANAEROBIC NITRIC OXIDE REDUCTASE FLAVORUBREDOXIN"/>
    <property type="match status" value="1"/>
</dbReference>
<reference evidence="3" key="1">
    <citation type="submission" date="2020-12" db="EMBL/GenBank/DDBJ databases">
        <title>Clostridium thailandense sp. nov., a novel acetogenic bacterium isolated from peat land soil in Thailand.</title>
        <authorList>
            <person name="Chaikitkaew S."/>
            <person name="Birkeland N.K."/>
        </authorList>
    </citation>
    <scope>NUCLEOTIDE SEQUENCE</scope>
    <source>
        <strain evidence="3">DSM 17425</strain>
    </source>
</reference>
<gene>
    <name evidence="3" type="ORF">I6U51_15880</name>
</gene>
<dbReference type="InterPro" id="IPR036866">
    <property type="entry name" value="RibonucZ/Hydroxyglut_hydro"/>
</dbReference>
<proteinExistence type="inferred from homology"/>
<feature type="domain" description="Flavodoxin-like" evidence="2">
    <location>
        <begin position="252"/>
        <end position="392"/>
    </location>
</feature>
<dbReference type="InterPro" id="IPR029039">
    <property type="entry name" value="Flavoprotein-like_sf"/>
</dbReference>
<evidence type="ECO:0000259" key="2">
    <source>
        <dbReference type="PROSITE" id="PS50902"/>
    </source>
</evidence>
<dbReference type="InterPro" id="IPR045761">
    <property type="entry name" value="ODP_dom"/>
</dbReference>
<dbReference type="GO" id="GO:0009055">
    <property type="term" value="F:electron transfer activity"/>
    <property type="evidence" value="ECO:0007669"/>
    <property type="project" value="InterPro"/>
</dbReference>
<comment type="caution">
    <text evidence="3">The sequence shown here is derived from an EMBL/GenBank/DDBJ whole genome shotgun (WGS) entry which is preliminary data.</text>
</comment>